<dbReference type="InterPro" id="IPR003675">
    <property type="entry name" value="Rce1/LyrA-like_dom"/>
</dbReference>
<keyword evidence="1" id="KW-0472">Membrane</keyword>
<dbReference type="Proteomes" id="UP001208689">
    <property type="component" value="Chromosome"/>
</dbReference>
<feature type="transmembrane region" description="Helical" evidence="1">
    <location>
        <begin position="62"/>
        <end position="79"/>
    </location>
</feature>
<proteinExistence type="predicted"/>
<evidence type="ECO:0000256" key="1">
    <source>
        <dbReference type="SAM" id="Phobius"/>
    </source>
</evidence>
<sequence length="309" mass="35854">MDIPKNPRSESDQITQPTIKHKPILRIQFALIILSSIIVTVIFLLLRMILDLDISKSYLPLLAYPLNFLLLYIVFYQKAHVPIHADSFRIFTQEIGLKIDKNTWKLVFLGVLLGILSLSGMLLGSILSNNYTFDWAQLELEQVLFATVPGIWEEIFFRGLLMLVFLKIFKKTKKTMIIQSIVFGLLHFQGFHLWEIVDMISVMVIGFAFTYVAYQTNSIIPGMIFHYIHDAFIFLVQVPETTVSTNLDNVYFYLSLWIAQAIICGISYLFQKLVLNSPKKWKYDYNHLLPLIPQKLNKITHMNSDIKQE</sequence>
<gene>
    <name evidence="3" type="ORF">NEF87_001776</name>
</gene>
<feature type="transmembrane region" description="Helical" evidence="1">
    <location>
        <begin position="106"/>
        <end position="127"/>
    </location>
</feature>
<feature type="transmembrane region" description="Helical" evidence="1">
    <location>
        <begin position="147"/>
        <end position="169"/>
    </location>
</feature>
<accession>A0ABY6HPN9</accession>
<dbReference type="EMBL" id="CP104013">
    <property type="protein sequence ID" value="UYP45491.1"/>
    <property type="molecule type" value="Genomic_DNA"/>
</dbReference>
<dbReference type="Pfam" id="PF02517">
    <property type="entry name" value="Rce1-like"/>
    <property type="match status" value="1"/>
</dbReference>
<dbReference type="PANTHER" id="PTHR43592">
    <property type="entry name" value="CAAX AMINO TERMINAL PROTEASE"/>
    <property type="match status" value="1"/>
</dbReference>
<dbReference type="PANTHER" id="PTHR43592:SF15">
    <property type="entry name" value="CAAX AMINO TERMINAL PROTEASE FAMILY PROTEIN"/>
    <property type="match status" value="1"/>
</dbReference>
<reference evidence="3" key="1">
    <citation type="submission" date="2022-09" db="EMBL/GenBank/DDBJ databases">
        <title>Actin cytoskeleton and complex cell architecture in an #Asgard archaeon.</title>
        <authorList>
            <person name="Ponce Toledo R.I."/>
            <person name="Schleper C."/>
            <person name="Rodrigues Oliveira T."/>
            <person name="Wollweber F."/>
            <person name="Xu J."/>
            <person name="Rittmann S."/>
            <person name="Klingl A."/>
            <person name="Pilhofer M."/>
        </authorList>
    </citation>
    <scope>NUCLEOTIDE SEQUENCE</scope>
    <source>
        <strain evidence="3">B-35</strain>
    </source>
</reference>
<name>A0ABY6HPN9_9ARCH</name>
<keyword evidence="4" id="KW-1185">Reference proteome</keyword>
<feature type="transmembrane region" description="Helical" evidence="1">
    <location>
        <begin position="29"/>
        <end position="50"/>
    </location>
</feature>
<evidence type="ECO:0000259" key="2">
    <source>
        <dbReference type="Pfam" id="PF02517"/>
    </source>
</evidence>
<organism evidence="3 4">
    <name type="scientific">Candidatus Lokiarchaeum ossiferum</name>
    <dbReference type="NCBI Taxonomy" id="2951803"/>
    <lineage>
        <taxon>Archaea</taxon>
        <taxon>Promethearchaeati</taxon>
        <taxon>Promethearchaeota</taxon>
        <taxon>Promethearchaeia</taxon>
        <taxon>Promethearchaeales</taxon>
        <taxon>Promethearchaeaceae</taxon>
        <taxon>Candidatus Lokiarchaeum</taxon>
    </lineage>
</organism>
<evidence type="ECO:0000313" key="3">
    <source>
        <dbReference type="EMBL" id="UYP45491.1"/>
    </source>
</evidence>
<feature type="domain" description="CAAX prenyl protease 2/Lysostaphin resistance protein A-like" evidence="2">
    <location>
        <begin position="143"/>
        <end position="231"/>
    </location>
</feature>
<feature type="transmembrane region" description="Helical" evidence="1">
    <location>
        <begin position="250"/>
        <end position="270"/>
    </location>
</feature>
<evidence type="ECO:0000313" key="4">
    <source>
        <dbReference type="Proteomes" id="UP001208689"/>
    </source>
</evidence>
<keyword evidence="1" id="KW-0812">Transmembrane</keyword>
<keyword evidence="1" id="KW-1133">Transmembrane helix</keyword>
<protein>
    <recommendedName>
        <fullName evidence="2">CAAX prenyl protease 2/Lysostaphin resistance protein A-like domain-containing protein</fullName>
    </recommendedName>
</protein>